<feature type="domain" description="Htaa" evidence="4">
    <location>
        <begin position="386"/>
        <end position="554"/>
    </location>
</feature>
<evidence type="ECO:0000256" key="1">
    <source>
        <dbReference type="SAM" id="MobiDB-lite"/>
    </source>
</evidence>
<sequence length="629" mass="64849">MNEVSLRRWGAALAGAALVAGIAVTPALAADPFTPKVTVTPSTGLDPAGTKIVVKGTGFDPAANDGKGFGLRVGPAKPDVRDRAGKDFQVSRLIKKGAVGTQIPLGDDGNWEYAVTVKAEYVASGTTYSAKTQPFSVFVFGWDTPVLTWDSTTPVKFTGIGDPDPGPGDTAAGVGWGVRQSWRSYITRGGTVTPSNGATLDSSAPNVEPFPYRWKYGSSTWDSGKGTVSYAGQVTYTFEAHTIWDFTIADPRIAIAGDGTGKLTAKIGYSFYGTKTAPQKVRTPSDVVFADLKLKAPQQVGDGVVVDIESAKLTKEGAEAFADFYKEGDALDTGQIAFPGKSGPAPTSSQPTSSVPTSSVPTSTPTSTPASTTSSACVLTPDSAKQGNLLWGFKQSFRRYVATGSGTSITASDGVEVTDIDKIDGTGPLSGAYRWGFDSVRYQSASEFTTQFRGKVTFAYPSHSFELSIGRPKVVVAQGKGTLYADVELKTTSGAPSPPINQPGVELASLDLAAAKTTEGAGVLSVAGIKVTLGNAEAFAKFYTVGEVLDEAAVTLGASCANLPGGSGPGSGPGAGSGSGSDDLVPDVKYRPDSALASTGVESGVWLLGGLVLLGAGLLLVLVVRRRTV</sequence>
<keyword evidence="2" id="KW-0812">Transmembrane</keyword>
<dbReference type="OrthoDB" id="7210788at2"/>
<dbReference type="InterPro" id="IPR007331">
    <property type="entry name" value="Htaa"/>
</dbReference>
<dbReference type="SUPFAM" id="SSF49319">
    <property type="entry name" value="Actinoxanthin-like"/>
    <property type="match status" value="1"/>
</dbReference>
<proteinExistence type="predicted"/>
<evidence type="ECO:0000313" key="5">
    <source>
        <dbReference type="EMBL" id="OXM57371.1"/>
    </source>
</evidence>
<dbReference type="EMBL" id="NMQT01000025">
    <property type="protein sequence ID" value="OXM57371.1"/>
    <property type="molecule type" value="Genomic_DNA"/>
</dbReference>
<gene>
    <name evidence="5" type="ORF">CFP71_08075</name>
</gene>
<evidence type="ECO:0000313" key="6">
    <source>
        <dbReference type="Proteomes" id="UP000215223"/>
    </source>
</evidence>
<protein>
    <recommendedName>
        <fullName evidence="4">Htaa domain-containing protein</fullName>
    </recommendedName>
</protein>
<feature type="chain" id="PRO_5013393847" description="Htaa domain-containing protein" evidence="3">
    <location>
        <begin position="30"/>
        <end position="629"/>
    </location>
</feature>
<dbReference type="Pfam" id="PF04213">
    <property type="entry name" value="HtaA"/>
    <property type="match status" value="2"/>
</dbReference>
<name>A0A229SF50_9PSEU</name>
<organism evidence="5 6">
    <name type="scientific">Amycolatopsis thailandensis</name>
    <dbReference type="NCBI Taxonomy" id="589330"/>
    <lineage>
        <taxon>Bacteria</taxon>
        <taxon>Bacillati</taxon>
        <taxon>Actinomycetota</taxon>
        <taxon>Actinomycetes</taxon>
        <taxon>Pseudonocardiales</taxon>
        <taxon>Pseudonocardiaceae</taxon>
        <taxon>Amycolatopsis</taxon>
    </lineage>
</organism>
<feature type="region of interest" description="Disordered" evidence="1">
    <location>
        <begin position="335"/>
        <end position="378"/>
    </location>
</feature>
<dbReference type="AlphaFoldDB" id="A0A229SF50"/>
<comment type="caution">
    <text evidence="5">The sequence shown here is derived from an EMBL/GenBank/DDBJ whole genome shotgun (WGS) entry which is preliminary data.</text>
</comment>
<reference evidence="5 6" key="1">
    <citation type="submission" date="2017-07" db="EMBL/GenBank/DDBJ databases">
        <title>Amycolatopsis thailandensis Genome sequencing and assembly.</title>
        <authorList>
            <person name="Kaur N."/>
            <person name="Mayilraj S."/>
        </authorList>
    </citation>
    <scope>NUCLEOTIDE SEQUENCE [LARGE SCALE GENOMIC DNA]</scope>
    <source>
        <strain evidence="5 6">JCM 16380</strain>
    </source>
</reference>
<feature type="domain" description="Htaa" evidence="4">
    <location>
        <begin position="173"/>
        <end position="333"/>
    </location>
</feature>
<feature type="transmembrane region" description="Helical" evidence="2">
    <location>
        <begin position="604"/>
        <end position="624"/>
    </location>
</feature>
<dbReference type="Gene3D" id="2.60.40.230">
    <property type="entry name" value="Neocarzinostatin-like"/>
    <property type="match status" value="1"/>
</dbReference>
<dbReference type="Proteomes" id="UP000215223">
    <property type="component" value="Unassembled WGS sequence"/>
</dbReference>
<keyword evidence="2" id="KW-1133">Transmembrane helix</keyword>
<feature type="compositionally biased region" description="Low complexity" evidence="1">
    <location>
        <begin position="344"/>
        <end position="375"/>
    </location>
</feature>
<evidence type="ECO:0000259" key="4">
    <source>
        <dbReference type="Pfam" id="PF04213"/>
    </source>
</evidence>
<accession>A0A229SF50</accession>
<feature type="signal peptide" evidence="3">
    <location>
        <begin position="1"/>
        <end position="29"/>
    </location>
</feature>
<dbReference type="InterPro" id="IPR027273">
    <property type="entry name" value="Neocarzinostatin-like"/>
</dbReference>
<keyword evidence="3" id="KW-0732">Signal</keyword>
<evidence type="ECO:0000256" key="2">
    <source>
        <dbReference type="SAM" id="Phobius"/>
    </source>
</evidence>
<keyword evidence="2" id="KW-0472">Membrane</keyword>
<evidence type="ECO:0000256" key="3">
    <source>
        <dbReference type="SAM" id="SignalP"/>
    </source>
</evidence>
<keyword evidence="6" id="KW-1185">Reference proteome</keyword>